<gene>
    <name evidence="1" type="ORF">BpHYR1_009819</name>
</gene>
<sequence>MSISANGVITNPPGSRLSPVISCLIVNKLSFECTKRPLHLKGLYSFSFIKASKSGMFVGKSTGSDFVLFSKNSIKLSFFSRLLICHTPRPNVIAGTASKIIAAALFGFGKASLGFSAELVRTDFKSIGGGLLYFCGIDDVWF</sequence>
<evidence type="ECO:0000313" key="2">
    <source>
        <dbReference type="Proteomes" id="UP000276133"/>
    </source>
</evidence>
<name>A0A3M7RXE0_BRAPC</name>
<accession>A0A3M7RXE0</accession>
<dbReference type="EMBL" id="REGN01002435">
    <property type="protein sequence ID" value="RNA28109.1"/>
    <property type="molecule type" value="Genomic_DNA"/>
</dbReference>
<comment type="caution">
    <text evidence="1">The sequence shown here is derived from an EMBL/GenBank/DDBJ whole genome shotgun (WGS) entry which is preliminary data.</text>
</comment>
<proteinExistence type="predicted"/>
<reference evidence="1 2" key="1">
    <citation type="journal article" date="2018" name="Sci. Rep.">
        <title>Genomic signatures of local adaptation to the degree of environmental predictability in rotifers.</title>
        <authorList>
            <person name="Franch-Gras L."/>
            <person name="Hahn C."/>
            <person name="Garcia-Roger E.M."/>
            <person name="Carmona M.J."/>
            <person name="Serra M."/>
            <person name="Gomez A."/>
        </authorList>
    </citation>
    <scope>NUCLEOTIDE SEQUENCE [LARGE SCALE GENOMIC DNA]</scope>
    <source>
        <strain evidence="1">HYR1</strain>
    </source>
</reference>
<evidence type="ECO:0000313" key="1">
    <source>
        <dbReference type="EMBL" id="RNA28109.1"/>
    </source>
</evidence>
<dbReference type="AlphaFoldDB" id="A0A3M7RXE0"/>
<keyword evidence="2" id="KW-1185">Reference proteome</keyword>
<protein>
    <submittedName>
        <fullName evidence="1">Uncharacterized protein</fullName>
    </submittedName>
</protein>
<organism evidence="1 2">
    <name type="scientific">Brachionus plicatilis</name>
    <name type="common">Marine rotifer</name>
    <name type="synonym">Brachionus muelleri</name>
    <dbReference type="NCBI Taxonomy" id="10195"/>
    <lineage>
        <taxon>Eukaryota</taxon>
        <taxon>Metazoa</taxon>
        <taxon>Spiralia</taxon>
        <taxon>Gnathifera</taxon>
        <taxon>Rotifera</taxon>
        <taxon>Eurotatoria</taxon>
        <taxon>Monogononta</taxon>
        <taxon>Pseudotrocha</taxon>
        <taxon>Ploima</taxon>
        <taxon>Brachionidae</taxon>
        <taxon>Brachionus</taxon>
    </lineage>
</organism>
<dbReference type="Proteomes" id="UP000276133">
    <property type="component" value="Unassembled WGS sequence"/>
</dbReference>